<keyword evidence="6" id="KW-0472">Membrane</keyword>
<evidence type="ECO:0000256" key="8">
    <source>
        <dbReference type="PIRSR" id="PIRSR037091-1"/>
    </source>
</evidence>
<proteinExistence type="inferred from homology"/>
<accession>A0A8C5N9C6</accession>
<dbReference type="InterPro" id="IPR017104">
    <property type="entry name" value="AP2_complex_asu"/>
</dbReference>
<dbReference type="SUPFAM" id="SSF48371">
    <property type="entry name" value="ARM repeat"/>
    <property type="match status" value="1"/>
</dbReference>
<evidence type="ECO:0000259" key="11">
    <source>
        <dbReference type="Pfam" id="PF02296"/>
    </source>
</evidence>
<dbReference type="Ensembl" id="ENSGWIT00000041921.1">
    <property type="protein sequence ID" value="ENSGWIP00000038508.1"/>
    <property type="gene ID" value="ENSGWIG00000019341.1"/>
</dbReference>
<keyword evidence="5" id="KW-0653">Protein transport</keyword>
<reference evidence="13" key="1">
    <citation type="submission" date="2020-06" db="EMBL/GenBank/DDBJ databases">
        <authorList>
            <consortium name="Wellcome Sanger Institute Data Sharing"/>
        </authorList>
    </citation>
    <scope>NUCLEOTIDE SEQUENCE [LARGE SCALE GENOMIC DNA]</scope>
</reference>
<dbReference type="PIRSF" id="PIRSF037091">
    <property type="entry name" value="AP2_complex_alpha"/>
    <property type="match status" value="1"/>
</dbReference>
<dbReference type="AlphaFoldDB" id="A0A8C5N9C6"/>
<keyword evidence="7" id="KW-0168">Coated pit</keyword>
<feature type="binding site" evidence="8">
    <location>
        <position position="43"/>
    </location>
    <ligand>
        <name>a 1,2-diacyl-sn-glycero-3-phospho-(1D-myo-inositol-3,4,5-trisphosphate)</name>
        <dbReference type="ChEBI" id="CHEBI:57836"/>
    </ligand>
</feature>
<dbReference type="InterPro" id="IPR003164">
    <property type="entry name" value="Clathrin_a-adaptin_app_sub_C"/>
</dbReference>
<dbReference type="GO" id="GO:0030122">
    <property type="term" value="C:AP-2 adaptor complex"/>
    <property type="evidence" value="ECO:0007669"/>
    <property type="project" value="InterPro"/>
</dbReference>
<evidence type="ECO:0000256" key="6">
    <source>
        <dbReference type="ARBA" id="ARBA00023136"/>
    </source>
</evidence>
<feature type="region of interest" description="Disordered" evidence="9">
    <location>
        <begin position="624"/>
        <end position="656"/>
    </location>
</feature>
<keyword evidence="14" id="KW-1185">Reference proteome</keyword>
<evidence type="ECO:0000313" key="13">
    <source>
        <dbReference type="Ensembl" id="ENSGWIP00000038508.1"/>
    </source>
</evidence>
<evidence type="ECO:0000256" key="7">
    <source>
        <dbReference type="ARBA" id="ARBA00023176"/>
    </source>
</evidence>
<feature type="domain" description="Clathrin/coatomer adaptor adaptin-like N-terminal" evidence="10">
    <location>
        <begin position="30"/>
        <end position="586"/>
    </location>
</feature>
<dbReference type="GO" id="GO:0072583">
    <property type="term" value="P:clathrin-dependent endocytosis"/>
    <property type="evidence" value="ECO:0007669"/>
    <property type="project" value="InterPro"/>
</dbReference>
<dbReference type="InterPro" id="IPR012295">
    <property type="entry name" value="TBP_dom_sf"/>
</dbReference>
<dbReference type="Pfam" id="PF02883">
    <property type="entry name" value="Alpha_adaptinC2"/>
    <property type="match status" value="1"/>
</dbReference>
<organism evidence="13 14">
    <name type="scientific">Gouania willdenowi</name>
    <name type="common">Blunt-snouted clingfish</name>
    <name type="synonym">Lepadogaster willdenowi</name>
    <dbReference type="NCBI Taxonomy" id="441366"/>
    <lineage>
        <taxon>Eukaryota</taxon>
        <taxon>Metazoa</taxon>
        <taxon>Chordata</taxon>
        <taxon>Craniata</taxon>
        <taxon>Vertebrata</taxon>
        <taxon>Euteleostomi</taxon>
        <taxon>Actinopterygii</taxon>
        <taxon>Neopterygii</taxon>
        <taxon>Teleostei</taxon>
        <taxon>Neoteleostei</taxon>
        <taxon>Acanthomorphata</taxon>
        <taxon>Ovalentaria</taxon>
        <taxon>Blenniimorphae</taxon>
        <taxon>Blenniiformes</taxon>
        <taxon>Gobiesocoidei</taxon>
        <taxon>Gobiesocidae</taxon>
        <taxon>Gobiesocinae</taxon>
        <taxon>Gouania</taxon>
    </lineage>
</organism>
<dbReference type="InterPro" id="IPR008152">
    <property type="entry name" value="Clathrin_a/b/g-adaptin_app_Ig"/>
</dbReference>
<comment type="subcellular location">
    <subcellularLocation>
        <location evidence="1">Membrane</location>
        <location evidence="1">Coated pit</location>
        <topology evidence="1">Peripheral membrane protein</topology>
        <orientation evidence="1">Cytoplasmic side</orientation>
    </subcellularLocation>
</comment>
<dbReference type="Proteomes" id="UP000694680">
    <property type="component" value="Chromosome 3"/>
</dbReference>
<evidence type="ECO:0000256" key="5">
    <source>
        <dbReference type="ARBA" id="ARBA00022927"/>
    </source>
</evidence>
<evidence type="ECO:0000259" key="12">
    <source>
        <dbReference type="Pfam" id="PF02883"/>
    </source>
</evidence>
<dbReference type="InterPro" id="IPR016024">
    <property type="entry name" value="ARM-type_fold"/>
</dbReference>
<dbReference type="InterPro" id="IPR009028">
    <property type="entry name" value="Coatomer/calthrin_app_sub_C"/>
</dbReference>
<keyword evidence="3" id="KW-0813">Transport</keyword>
<dbReference type="Gene3D" id="3.30.310.10">
    <property type="entry name" value="TATA-Binding Protein"/>
    <property type="match status" value="1"/>
</dbReference>
<dbReference type="GO" id="GO:0035615">
    <property type="term" value="F:clathrin adaptor activity"/>
    <property type="evidence" value="ECO:0007669"/>
    <property type="project" value="InterPro"/>
</dbReference>
<feature type="binding site" evidence="8">
    <location>
        <position position="53"/>
    </location>
    <ligand>
        <name>a 1,2-diacyl-sn-glycero-3-phospho-(1D-myo-inositol-3,4,5-trisphosphate)</name>
        <dbReference type="ChEBI" id="CHEBI:57836"/>
    </ligand>
</feature>
<dbReference type="InterPro" id="IPR050840">
    <property type="entry name" value="Adaptor_Complx_Large_Subunit"/>
</dbReference>
<evidence type="ECO:0000256" key="3">
    <source>
        <dbReference type="ARBA" id="ARBA00022448"/>
    </source>
</evidence>
<reference evidence="13" key="2">
    <citation type="submission" date="2025-08" db="UniProtKB">
        <authorList>
            <consortium name="Ensembl"/>
        </authorList>
    </citation>
    <scope>IDENTIFICATION</scope>
</reference>
<comment type="similarity">
    <text evidence="2">Belongs to the adaptor complexes large subunit family.</text>
</comment>
<dbReference type="InterPro" id="IPR013041">
    <property type="entry name" value="Clathrin_app_Ig-like_sf"/>
</dbReference>
<dbReference type="Gene3D" id="1.25.10.10">
    <property type="entry name" value="Leucine-rich Repeat Variant"/>
    <property type="match status" value="1"/>
</dbReference>
<evidence type="ECO:0000313" key="14">
    <source>
        <dbReference type="Proteomes" id="UP000694680"/>
    </source>
</evidence>
<protein>
    <submittedName>
        <fullName evidence="13">AP-2 complex subunit alpha-2-like</fullName>
    </submittedName>
</protein>
<dbReference type="InterPro" id="IPR011989">
    <property type="entry name" value="ARM-like"/>
</dbReference>
<name>A0A8C5N9C6_GOUWI</name>
<dbReference type="SUPFAM" id="SSF55711">
    <property type="entry name" value="Subdomain of clathrin and coatomer appendage domain"/>
    <property type="match status" value="1"/>
</dbReference>
<dbReference type="FunFam" id="3.30.310.10:FF:000004">
    <property type="entry name" value="AP-2 complex subunit alpha"/>
    <property type="match status" value="1"/>
</dbReference>
<dbReference type="PANTHER" id="PTHR22780">
    <property type="entry name" value="ADAPTIN, ALPHA/GAMMA/EPSILON"/>
    <property type="match status" value="1"/>
</dbReference>
<gene>
    <name evidence="13" type="primary">LOC114454457</name>
</gene>
<evidence type="ECO:0000256" key="2">
    <source>
        <dbReference type="ARBA" id="ARBA00006613"/>
    </source>
</evidence>
<feature type="binding site" evidence="8">
    <location>
        <begin position="11"/>
        <end position="12"/>
    </location>
    <ligand>
        <name>a 1,2-diacyl-sn-glycero-3-phospho-(1D-myo-inositol-3,4,5-trisphosphate)</name>
        <dbReference type="ChEBI" id="CHEBI:57836"/>
    </ligand>
</feature>
<feature type="compositionally biased region" description="Polar residues" evidence="9">
    <location>
        <begin position="635"/>
        <end position="644"/>
    </location>
</feature>
<feature type="binding site" evidence="8">
    <location>
        <begin position="57"/>
        <end position="61"/>
    </location>
    <ligand>
        <name>a 1,2-diacyl-sn-glycero-3-phospho-(1D-myo-inositol-3,4,5-trisphosphate)</name>
        <dbReference type="ChEBI" id="CHEBI:57836"/>
    </ligand>
</feature>
<evidence type="ECO:0000256" key="4">
    <source>
        <dbReference type="ARBA" id="ARBA00022583"/>
    </source>
</evidence>
<dbReference type="GO" id="GO:0006886">
    <property type="term" value="P:intracellular protein transport"/>
    <property type="evidence" value="ECO:0007669"/>
    <property type="project" value="InterPro"/>
</dbReference>
<evidence type="ECO:0000256" key="9">
    <source>
        <dbReference type="SAM" id="MobiDB-lite"/>
    </source>
</evidence>
<dbReference type="Gene3D" id="2.60.40.1230">
    <property type="match status" value="1"/>
</dbReference>
<dbReference type="FunFam" id="1.25.10.10:FF:000020">
    <property type="entry name" value="AP-2 complex subunit alpha"/>
    <property type="match status" value="1"/>
</dbReference>
<evidence type="ECO:0000259" key="10">
    <source>
        <dbReference type="Pfam" id="PF01602"/>
    </source>
</evidence>
<feature type="domain" description="Clathrin adaptor alpha/beta/gamma-adaptin appendage Ig-like subdomain" evidence="12">
    <location>
        <begin position="654"/>
        <end position="690"/>
    </location>
</feature>
<evidence type="ECO:0000256" key="1">
    <source>
        <dbReference type="ARBA" id="ARBA00004277"/>
    </source>
</evidence>
<reference evidence="13" key="3">
    <citation type="submission" date="2025-09" db="UniProtKB">
        <authorList>
            <consortium name="Ensembl"/>
        </authorList>
    </citation>
    <scope>IDENTIFICATION</scope>
</reference>
<dbReference type="Pfam" id="PF02296">
    <property type="entry name" value="Alpha_adaptin_C"/>
    <property type="match status" value="1"/>
</dbReference>
<feature type="domain" description="Clathrin adaptor alpha-adaptin appendage C-terminal subdomain" evidence="11">
    <location>
        <begin position="718"/>
        <end position="827"/>
    </location>
</feature>
<keyword evidence="4" id="KW-0254">Endocytosis</keyword>
<dbReference type="InterPro" id="IPR002553">
    <property type="entry name" value="Clathrin/coatomer_adapt-like_N"/>
</dbReference>
<sequence>MPAVSKGDGMRGLAVFISDIRNCKSKEAEIKRINKELANIRSKFKGDKALDGYSKKKYVCKLLFIFLLGHDIDFGHMEAVNLLSSNKYTEKQIGYLFISVLVNSNSDLIRLINNAIKNDLSSRNPVSMNLALHCIANVGSKEMAEAFAAEIPRILVAGNTVDSVKQSAALCLLRLNRTSPDLIPMGEWTARVVHLLNDQHLGVVTAAVSLITTLAQKSPDDFKTSISLAVARLSRIVTSAAIDLQDYTYYFVAAPWLSVKLLRLLQCYPPPEDAGLRSRLTECLVTILNKAQEPPKSKKVQHSNAKNAVLFEAIALIIHHDSEPTLLVRACNQLGQFLQHRETNLRYLALESMCTLASSEFSHEAVKTHIETVINALKTERDVSVRQRAVDLLYSMCDRSNAKQIVAEMLSYLENADYSIREEIVLKVAIQAEKYAVDYTWYVDTILNLIRVAGDYVSEEVWYRVIQIVINRDDVQGYAAKTVFETLQAPACHENLVKVGGYILGEFGNLIAGDSRSSPLVQFNLLHSKFHLCSVPTRALLLSAYIKFINLFPEVKPTIQEVLRSDSQLRNADVELQQRAVEYLRLSCIASTDILATVLEEMPPFPERESSILAKLKKKKGSSAKLPDIDETRRQVNGSTEHSANNGTNPSNSNNGILYENQLLQIGLKSEYRQNLGRMYLFYGNKTSIQFLILIQRLRYGGNPQHIAVKLPVMLNKFFQPTEMTSQDYFQRWKQLGAPQQEVQKIFKAKYPMDSDATKAKIIGFGVALLDGVDPNPANFVGAGVVHTKTSQVGCLLRLEPNTQAQMYRLTLRTSREPVSHTLLELLCEQF</sequence>
<feature type="compositionally biased region" description="Low complexity" evidence="9">
    <location>
        <begin position="645"/>
        <end position="656"/>
    </location>
</feature>
<dbReference type="SUPFAM" id="SSF49348">
    <property type="entry name" value="Clathrin adaptor appendage domain"/>
    <property type="match status" value="1"/>
</dbReference>
<dbReference type="Pfam" id="PF01602">
    <property type="entry name" value="Adaptin_N"/>
    <property type="match status" value="1"/>
</dbReference>